<evidence type="ECO:0000313" key="3">
    <source>
        <dbReference type="Proteomes" id="UP000010384"/>
    </source>
</evidence>
<dbReference type="EMBL" id="CP003597">
    <property type="protein sequence ID" value="AFY88405.1"/>
    <property type="molecule type" value="Genomic_DNA"/>
</dbReference>
<dbReference type="eggNOG" id="COG0702">
    <property type="taxonomic scope" value="Bacteria"/>
</dbReference>
<name>K9U0P6_CHRTP</name>
<dbReference type="HOGENOM" id="CLU_882268_0_0_3"/>
<dbReference type="InterPro" id="IPR036291">
    <property type="entry name" value="NAD(P)-bd_dom_sf"/>
</dbReference>
<dbReference type="AlphaFoldDB" id="K9U0P6"/>
<organism evidence="2 3">
    <name type="scientific">Chroococcidiopsis thermalis (strain PCC 7203)</name>
    <dbReference type="NCBI Taxonomy" id="251229"/>
    <lineage>
        <taxon>Bacteria</taxon>
        <taxon>Bacillati</taxon>
        <taxon>Cyanobacteriota</taxon>
        <taxon>Cyanophyceae</taxon>
        <taxon>Chroococcidiopsidales</taxon>
        <taxon>Chroococcidiopsidaceae</taxon>
        <taxon>Chroococcidiopsis</taxon>
    </lineage>
</organism>
<dbReference type="Gene3D" id="3.40.50.720">
    <property type="entry name" value="NAD(P)-binding Rossmann-like Domain"/>
    <property type="match status" value="1"/>
</dbReference>
<gene>
    <name evidence="2" type="ORF">Chro_2937</name>
</gene>
<dbReference type="Proteomes" id="UP000010384">
    <property type="component" value="Chromosome"/>
</dbReference>
<dbReference type="InterPro" id="IPR016040">
    <property type="entry name" value="NAD(P)-bd_dom"/>
</dbReference>
<reference evidence="2 3" key="1">
    <citation type="submission" date="2012-06" db="EMBL/GenBank/DDBJ databases">
        <title>Finished chromosome of genome of Chroococcidiopsis thermalis PCC 7203.</title>
        <authorList>
            <consortium name="US DOE Joint Genome Institute"/>
            <person name="Gugger M."/>
            <person name="Coursin T."/>
            <person name="Rippka R."/>
            <person name="Tandeau De Marsac N."/>
            <person name="Huntemann M."/>
            <person name="Wei C.-L."/>
            <person name="Han J."/>
            <person name="Detter J.C."/>
            <person name="Han C."/>
            <person name="Tapia R."/>
            <person name="Davenport K."/>
            <person name="Daligault H."/>
            <person name="Erkkila T."/>
            <person name="Gu W."/>
            <person name="Munk A.C.C."/>
            <person name="Teshima H."/>
            <person name="Xu Y."/>
            <person name="Chain P."/>
            <person name="Chen A."/>
            <person name="Krypides N."/>
            <person name="Mavromatis K."/>
            <person name="Markowitz V."/>
            <person name="Szeto E."/>
            <person name="Ivanova N."/>
            <person name="Mikhailova N."/>
            <person name="Ovchinnikova G."/>
            <person name="Pagani I."/>
            <person name="Pati A."/>
            <person name="Goodwin L."/>
            <person name="Peters L."/>
            <person name="Pitluck S."/>
            <person name="Woyke T."/>
            <person name="Kerfeld C."/>
        </authorList>
    </citation>
    <scope>NUCLEOTIDE SEQUENCE [LARGE SCALE GENOMIC DNA]</scope>
    <source>
        <strain evidence="2 3">PCC 7203</strain>
    </source>
</reference>
<dbReference type="SUPFAM" id="SSF51735">
    <property type="entry name" value="NAD(P)-binding Rossmann-fold domains"/>
    <property type="match status" value="1"/>
</dbReference>
<protein>
    <submittedName>
        <fullName evidence="2">NAD-dependent epimerase/dehydratase</fullName>
    </submittedName>
</protein>
<dbReference type="PATRIC" id="fig|251229.3.peg.3428"/>
<dbReference type="OrthoDB" id="504638at2"/>
<dbReference type="STRING" id="251229.Chro_2937"/>
<dbReference type="InParanoid" id="K9U0P6"/>
<accession>K9U0P6</accession>
<dbReference type="PANTHER" id="PTHR43245">
    <property type="entry name" value="BIFUNCTIONAL POLYMYXIN RESISTANCE PROTEIN ARNA"/>
    <property type="match status" value="1"/>
</dbReference>
<evidence type="ECO:0000259" key="1">
    <source>
        <dbReference type="Pfam" id="PF13460"/>
    </source>
</evidence>
<proteinExistence type="predicted"/>
<dbReference type="PANTHER" id="PTHR43245:SF13">
    <property type="entry name" value="UDP-D-APIOSE_UDP-D-XYLOSE SYNTHASE 2"/>
    <property type="match status" value="1"/>
</dbReference>
<feature type="domain" description="NAD(P)-binding" evidence="1">
    <location>
        <begin position="7"/>
        <end position="124"/>
    </location>
</feature>
<dbReference type="Pfam" id="PF13460">
    <property type="entry name" value="NAD_binding_10"/>
    <property type="match status" value="1"/>
</dbReference>
<dbReference type="KEGG" id="cthe:Chro_2937"/>
<keyword evidence="3" id="KW-1185">Reference proteome</keyword>
<sequence>MRILVTGASGCIGHYISEILIQETDYELYLLVRNPQKLQVDITRPGVKVLQGDLANIEQFADLLKTIDIAVLVATVWGGEDTFEINVNKTIQLLNLLDPEKCQQVIYFSTASVLDRQNNLLKEAGTLGIDYIRSKYETLSRLPELAIAPKITVLFPTLVLGGDAQKPYSHLSAGLPDVAKWINIARFFKTEGSFHFIHGRDVAQVVKYLMKGSREKRAEGAYDAEGAEGEKTLHPTPHVPRTIQLPTTNYQLPTTHYQLLTHYVLGQELLTANQVIEEICKYLNKKIYFRIPLYLSLTNLFIVLFRIQMADWDRFCLQYRYFTYKNIINPSSFGLPNYCPTLSDALKIHGVRGGKLDT</sequence>
<evidence type="ECO:0000313" key="2">
    <source>
        <dbReference type="EMBL" id="AFY88405.1"/>
    </source>
</evidence>
<dbReference type="RefSeq" id="WP_015154952.1">
    <property type="nucleotide sequence ID" value="NC_019695.1"/>
</dbReference>
<dbReference type="InterPro" id="IPR050177">
    <property type="entry name" value="Lipid_A_modif_metabolic_enz"/>
</dbReference>